<evidence type="ECO:0000256" key="3">
    <source>
        <dbReference type="ARBA" id="ARBA00022989"/>
    </source>
</evidence>
<name>A0A368GVE2_ANCCA</name>
<dbReference type="PROSITE" id="PS50262">
    <property type="entry name" value="G_PROTEIN_RECEP_F1_2"/>
    <property type="match status" value="1"/>
</dbReference>
<proteinExistence type="predicted"/>
<dbReference type="CDD" id="cd00637">
    <property type="entry name" value="7tm_classA_rhodopsin-like"/>
    <property type="match status" value="1"/>
</dbReference>
<dbReference type="GO" id="GO:0016020">
    <property type="term" value="C:membrane"/>
    <property type="evidence" value="ECO:0007669"/>
    <property type="project" value="UniProtKB-SubCell"/>
</dbReference>
<dbReference type="InterPro" id="IPR047130">
    <property type="entry name" value="7TM_GPCR_Srsx_nematod"/>
</dbReference>
<evidence type="ECO:0000256" key="5">
    <source>
        <dbReference type="SAM" id="Phobius"/>
    </source>
</evidence>
<evidence type="ECO:0000259" key="6">
    <source>
        <dbReference type="PROSITE" id="PS50262"/>
    </source>
</evidence>
<gene>
    <name evidence="7" type="ORF">ANCCAN_05635</name>
</gene>
<feature type="domain" description="G-protein coupled receptors family 1 profile" evidence="6">
    <location>
        <begin position="24"/>
        <end position="112"/>
    </location>
</feature>
<organism evidence="7 8">
    <name type="scientific">Ancylostoma caninum</name>
    <name type="common">Dog hookworm</name>
    <dbReference type="NCBI Taxonomy" id="29170"/>
    <lineage>
        <taxon>Eukaryota</taxon>
        <taxon>Metazoa</taxon>
        <taxon>Ecdysozoa</taxon>
        <taxon>Nematoda</taxon>
        <taxon>Chromadorea</taxon>
        <taxon>Rhabditida</taxon>
        <taxon>Rhabditina</taxon>
        <taxon>Rhabditomorpha</taxon>
        <taxon>Strongyloidea</taxon>
        <taxon>Ancylostomatidae</taxon>
        <taxon>Ancylostomatinae</taxon>
        <taxon>Ancylostoma</taxon>
    </lineage>
</organism>
<feature type="transmembrane region" description="Helical" evidence="5">
    <location>
        <begin position="12"/>
        <end position="33"/>
    </location>
</feature>
<dbReference type="Gene3D" id="1.20.1070.10">
    <property type="entry name" value="Rhodopsin 7-helix transmembrane proteins"/>
    <property type="match status" value="1"/>
</dbReference>
<dbReference type="OrthoDB" id="5820127at2759"/>
<dbReference type="Proteomes" id="UP000252519">
    <property type="component" value="Unassembled WGS sequence"/>
</dbReference>
<keyword evidence="4 5" id="KW-0472">Membrane</keyword>
<dbReference type="PANTHER" id="PTHR23360:SF5">
    <property type="entry name" value="G-PROTEIN COUPLED RECEPTORS FAMILY 1 PROFILE DOMAIN-CONTAINING PROTEIN"/>
    <property type="match status" value="1"/>
</dbReference>
<evidence type="ECO:0000313" key="7">
    <source>
        <dbReference type="EMBL" id="RCN48346.1"/>
    </source>
</evidence>
<keyword evidence="8" id="KW-1185">Reference proteome</keyword>
<accession>A0A368GVE2</accession>
<dbReference type="InterPro" id="IPR017452">
    <property type="entry name" value="GPCR_Rhodpsn_7TM"/>
</dbReference>
<dbReference type="InterPro" id="IPR000276">
    <property type="entry name" value="GPCR_Rhodpsn"/>
</dbReference>
<reference evidence="7 8" key="1">
    <citation type="submission" date="2014-10" db="EMBL/GenBank/DDBJ databases">
        <title>Draft genome of the hookworm Ancylostoma caninum.</title>
        <authorList>
            <person name="Mitreva M."/>
        </authorList>
    </citation>
    <scope>NUCLEOTIDE SEQUENCE [LARGE SCALE GENOMIC DNA]</scope>
    <source>
        <strain evidence="7 8">Baltimore</strain>
    </source>
</reference>
<dbReference type="PANTHER" id="PTHR23360">
    <property type="entry name" value="G-PROTEIN COUPLED RECEPTORS FAMILY 1 PROFILE DOMAIN-CONTAINING PROTEIN-RELATED"/>
    <property type="match status" value="1"/>
</dbReference>
<evidence type="ECO:0000256" key="4">
    <source>
        <dbReference type="ARBA" id="ARBA00023136"/>
    </source>
</evidence>
<feature type="transmembrane region" description="Helical" evidence="5">
    <location>
        <begin position="45"/>
        <end position="69"/>
    </location>
</feature>
<dbReference type="Pfam" id="PF10320">
    <property type="entry name" value="7TM_GPCR_Srsx"/>
    <property type="match status" value="1"/>
</dbReference>
<dbReference type="AlphaFoldDB" id="A0A368GVE2"/>
<dbReference type="EMBL" id="JOJR01000048">
    <property type="protein sequence ID" value="RCN48346.1"/>
    <property type="molecule type" value="Genomic_DNA"/>
</dbReference>
<evidence type="ECO:0000256" key="1">
    <source>
        <dbReference type="ARBA" id="ARBA00004370"/>
    </source>
</evidence>
<dbReference type="GO" id="GO:0004930">
    <property type="term" value="F:G protein-coupled receptor activity"/>
    <property type="evidence" value="ECO:0007669"/>
    <property type="project" value="InterPro"/>
</dbReference>
<dbReference type="SUPFAM" id="SSF81321">
    <property type="entry name" value="Family A G protein-coupled receptor-like"/>
    <property type="match status" value="1"/>
</dbReference>
<evidence type="ECO:0000313" key="8">
    <source>
        <dbReference type="Proteomes" id="UP000252519"/>
    </source>
</evidence>
<dbReference type="InterPro" id="IPR019424">
    <property type="entry name" value="7TM_GPCR_Srsx"/>
</dbReference>
<dbReference type="PRINTS" id="PR00237">
    <property type="entry name" value="GPCRRHODOPSN"/>
</dbReference>
<evidence type="ECO:0000256" key="2">
    <source>
        <dbReference type="ARBA" id="ARBA00022692"/>
    </source>
</evidence>
<protein>
    <recommendedName>
        <fullName evidence="6">G-protein coupled receptors family 1 profile domain-containing protein</fullName>
    </recommendedName>
</protein>
<sequence length="112" mass="12615">MGSDLIPYGYKIFYIVVPTVGILGNALIIYATLFSRNLRSSCNILIALISLGDILHEISFYIMIISHEIMEDHKFSPWKCLYWQTASIIGVCFASFLLLGVAFDRLLSIHPS</sequence>
<keyword evidence="3 5" id="KW-1133">Transmembrane helix</keyword>
<feature type="transmembrane region" description="Helical" evidence="5">
    <location>
        <begin position="81"/>
        <end position="103"/>
    </location>
</feature>
<comment type="caution">
    <text evidence="7">The sequence shown here is derived from an EMBL/GenBank/DDBJ whole genome shotgun (WGS) entry which is preliminary data.</text>
</comment>
<keyword evidence="2 5" id="KW-0812">Transmembrane</keyword>
<comment type="subcellular location">
    <subcellularLocation>
        <location evidence="1">Membrane</location>
    </subcellularLocation>
</comment>